<dbReference type="CDD" id="cd06225">
    <property type="entry name" value="HAMP"/>
    <property type="match status" value="1"/>
</dbReference>
<dbReference type="AlphaFoldDB" id="A0A845LFC3"/>
<dbReference type="PANTHER" id="PTHR32089:SF112">
    <property type="entry name" value="LYSOZYME-LIKE PROTEIN-RELATED"/>
    <property type="match status" value="1"/>
</dbReference>
<reference evidence="7 8" key="1">
    <citation type="submission" date="2020-01" db="EMBL/GenBank/DDBJ databases">
        <title>Whole genome sequence of Heliobacterium gestii DSM 11169.</title>
        <authorList>
            <person name="Kyndt J.A."/>
            <person name="Meyer T.E."/>
        </authorList>
    </citation>
    <scope>NUCLEOTIDE SEQUENCE [LARGE SCALE GENOMIC DNA]</scope>
    <source>
        <strain evidence="7 8">DSM 11169</strain>
    </source>
</reference>
<keyword evidence="1 3" id="KW-0807">Transducer</keyword>
<dbReference type="OrthoDB" id="1790929at2"/>
<gene>
    <name evidence="7" type="ORF">GTO89_13780</name>
</gene>
<dbReference type="InterPro" id="IPR004089">
    <property type="entry name" value="MCPsignal_dom"/>
</dbReference>
<evidence type="ECO:0000313" key="7">
    <source>
        <dbReference type="EMBL" id="MZP44104.1"/>
    </source>
</evidence>
<accession>A0A845LFC3</accession>
<feature type="transmembrane region" description="Helical" evidence="4">
    <location>
        <begin position="13"/>
        <end position="35"/>
    </location>
</feature>
<keyword evidence="8" id="KW-1185">Reference proteome</keyword>
<dbReference type="InterPro" id="IPR004090">
    <property type="entry name" value="Chemotax_Me-accpt_rcpt"/>
</dbReference>
<comment type="caution">
    <text evidence="7">The sequence shown here is derived from an EMBL/GenBank/DDBJ whole genome shotgun (WGS) entry which is preliminary data.</text>
</comment>
<protein>
    <submittedName>
        <fullName evidence="7">HAMP domain-containing protein</fullName>
    </submittedName>
</protein>
<dbReference type="PRINTS" id="PR00260">
    <property type="entry name" value="CHEMTRNSDUCR"/>
</dbReference>
<keyword evidence="4" id="KW-0472">Membrane</keyword>
<dbReference type="RefSeq" id="WP_161262669.1">
    <property type="nucleotide sequence ID" value="NZ_JAFBDC010000011.1"/>
</dbReference>
<keyword evidence="4" id="KW-0812">Transmembrane</keyword>
<dbReference type="GO" id="GO:0007165">
    <property type="term" value="P:signal transduction"/>
    <property type="evidence" value="ECO:0007669"/>
    <property type="project" value="UniProtKB-KW"/>
</dbReference>
<dbReference type="SUPFAM" id="SSF58104">
    <property type="entry name" value="Methyl-accepting chemotaxis protein (MCP) signaling domain"/>
    <property type="match status" value="1"/>
</dbReference>
<dbReference type="Pfam" id="PF00672">
    <property type="entry name" value="HAMP"/>
    <property type="match status" value="1"/>
</dbReference>
<feature type="domain" description="Methyl-accepting transducer" evidence="5">
    <location>
        <begin position="285"/>
        <end position="521"/>
    </location>
</feature>
<dbReference type="EMBL" id="WXEX01000012">
    <property type="protein sequence ID" value="MZP44104.1"/>
    <property type="molecule type" value="Genomic_DNA"/>
</dbReference>
<dbReference type="InterPro" id="IPR003660">
    <property type="entry name" value="HAMP_dom"/>
</dbReference>
<feature type="transmembrane region" description="Helical" evidence="4">
    <location>
        <begin position="189"/>
        <end position="211"/>
    </location>
</feature>
<dbReference type="CDD" id="cd11386">
    <property type="entry name" value="MCP_signal"/>
    <property type="match status" value="1"/>
</dbReference>
<organism evidence="7 8">
    <name type="scientific">Heliomicrobium gestii</name>
    <name type="common">Heliobacterium gestii</name>
    <dbReference type="NCBI Taxonomy" id="2699"/>
    <lineage>
        <taxon>Bacteria</taxon>
        <taxon>Bacillati</taxon>
        <taxon>Bacillota</taxon>
        <taxon>Clostridia</taxon>
        <taxon>Eubacteriales</taxon>
        <taxon>Heliobacteriaceae</taxon>
        <taxon>Heliomicrobium</taxon>
    </lineage>
</organism>
<name>A0A845LFC3_HELGE</name>
<evidence type="ECO:0000313" key="8">
    <source>
        <dbReference type="Proteomes" id="UP000471031"/>
    </source>
</evidence>
<proteinExistence type="inferred from homology"/>
<evidence type="ECO:0000256" key="3">
    <source>
        <dbReference type="PROSITE-ProRule" id="PRU00284"/>
    </source>
</evidence>
<dbReference type="Pfam" id="PF00015">
    <property type="entry name" value="MCPsignal"/>
    <property type="match status" value="1"/>
</dbReference>
<evidence type="ECO:0000259" key="6">
    <source>
        <dbReference type="PROSITE" id="PS50885"/>
    </source>
</evidence>
<dbReference type="PROSITE" id="PS50885">
    <property type="entry name" value="HAMP"/>
    <property type="match status" value="1"/>
</dbReference>
<evidence type="ECO:0000256" key="2">
    <source>
        <dbReference type="ARBA" id="ARBA00029447"/>
    </source>
</evidence>
<evidence type="ECO:0000259" key="5">
    <source>
        <dbReference type="PROSITE" id="PS50111"/>
    </source>
</evidence>
<dbReference type="PANTHER" id="PTHR32089">
    <property type="entry name" value="METHYL-ACCEPTING CHEMOTAXIS PROTEIN MCPB"/>
    <property type="match status" value="1"/>
</dbReference>
<evidence type="ECO:0000256" key="4">
    <source>
        <dbReference type="SAM" id="Phobius"/>
    </source>
</evidence>
<comment type="similarity">
    <text evidence="2">Belongs to the methyl-accepting chemotaxis (MCP) protein family.</text>
</comment>
<dbReference type="GO" id="GO:0006935">
    <property type="term" value="P:chemotaxis"/>
    <property type="evidence" value="ECO:0007669"/>
    <property type="project" value="InterPro"/>
</dbReference>
<feature type="domain" description="HAMP" evidence="6">
    <location>
        <begin position="213"/>
        <end position="266"/>
    </location>
</feature>
<evidence type="ECO:0000256" key="1">
    <source>
        <dbReference type="ARBA" id="ARBA00023224"/>
    </source>
</evidence>
<dbReference type="SMART" id="SM00304">
    <property type="entry name" value="HAMP"/>
    <property type="match status" value="1"/>
</dbReference>
<dbReference type="InterPro" id="IPR024478">
    <property type="entry name" value="HlyB_4HB_MCP"/>
</dbReference>
<dbReference type="GO" id="GO:0016020">
    <property type="term" value="C:membrane"/>
    <property type="evidence" value="ECO:0007669"/>
    <property type="project" value="InterPro"/>
</dbReference>
<dbReference type="Gene3D" id="6.10.340.10">
    <property type="match status" value="1"/>
</dbReference>
<dbReference type="PROSITE" id="PS50111">
    <property type="entry name" value="CHEMOTAXIS_TRANSDUC_2"/>
    <property type="match status" value="1"/>
</dbReference>
<dbReference type="Proteomes" id="UP000471031">
    <property type="component" value="Unassembled WGS sequence"/>
</dbReference>
<dbReference type="GO" id="GO:0004888">
    <property type="term" value="F:transmembrane signaling receptor activity"/>
    <property type="evidence" value="ECO:0007669"/>
    <property type="project" value="InterPro"/>
</dbReference>
<dbReference type="Pfam" id="PF12729">
    <property type="entry name" value="4HB_MCP_1"/>
    <property type="match status" value="1"/>
</dbReference>
<dbReference type="SMART" id="SM00283">
    <property type="entry name" value="MA"/>
    <property type="match status" value="1"/>
</dbReference>
<sequence length="571" mass="62298">MKWFNDLKIAKKLGFLILLSSFFIATTGLLAYHYLSQSNEILKDMYHEKLISIELLTENRNHQRALQASLLELMLTKDENENKRLLNSIQERTKQFNDNMQTLETKKMDDYQKRMMQEIRGLMQEYEKNNKDVIALALQNKNEDAYALYVGKVRTTGDQASVKIKELALYTDKIAEVAQDQNEKKEETVAIWLISLNLVSLLLIIGLGWTITRSIANPLAIVAGIAKDIAGGDLKEKDLVTDTADEVGQLAKAVQEMLKNLRSLIQKVAESSQQVATSSEELTTSSEQSAEATHLIATSIVDVAAGATEQLTTTHETSAVVEQISLRLRQISANANEVATQTTVAAEKAKEGGNTVEKAVNQMVLIENTINHSSRVVAKLGDRSKEIGQIVGTISGIASQTNLLALNAAIEAARAGEQGKGFAVVADEVRKLAEQSQEAAKRVAALIGEIQGDTEKAVMAMNDGTREVKTGADVVNRAGESFQHIAALVSSGATQTKNMSATLQEITTGSLQIVEAIKRIEIQSRKSAEETQSVSAATEQQLASMEEIASSSQALAKLAQDLLIEVAKFRL</sequence>
<dbReference type="Gene3D" id="1.10.287.950">
    <property type="entry name" value="Methyl-accepting chemotaxis protein"/>
    <property type="match status" value="1"/>
</dbReference>
<keyword evidence="4" id="KW-1133">Transmembrane helix</keyword>